<gene>
    <name evidence="3" type="ORF">ADN01_04575</name>
    <name evidence="2" type="ORF">LSAC_03633</name>
</gene>
<dbReference type="EMBL" id="LGCM01000019">
    <property type="protein sequence ID" value="KPL87439.1"/>
    <property type="molecule type" value="Genomic_DNA"/>
</dbReference>
<evidence type="ECO:0000313" key="4">
    <source>
        <dbReference type="Proteomes" id="UP000050501"/>
    </source>
</evidence>
<dbReference type="STRING" id="229921.ADN01_04575"/>
<dbReference type="OrthoDB" id="10020690at2"/>
<evidence type="ECO:0000313" key="2">
    <source>
        <dbReference type="EMBL" id="GAP19721.1"/>
    </source>
</evidence>
<dbReference type="AlphaFoldDB" id="A0A0M8JQE6"/>
<evidence type="ECO:0000313" key="3">
    <source>
        <dbReference type="EMBL" id="KPL87439.1"/>
    </source>
</evidence>
<feature type="transmembrane region" description="Helical" evidence="1">
    <location>
        <begin position="40"/>
        <end position="58"/>
    </location>
</feature>
<keyword evidence="1" id="KW-1133">Transmembrane helix</keyword>
<reference evidence="3 4" key="2">
    <citation type="submission" date="2015-07" db="EMBL/GenBank/DDBJ databases">
        <title>Genome sequence of Levilinea saccharolytica DSM 16555.</title>
        <authorList>
            <person name="Hemp J."/>
            <person name="Ward L.M."/>
            <person name="Pace L.A."/>
            <person name="Fischer W.W."/>
        </authorList>
    </citation>
    <scope>NUCLEOTIDE SEQUENCE [LARGE SCALE GENOMIC DNA]</scope>
    <source>
        <strain evidence="3 4">KIBI-1</strain>
    </source>
</reference>
<sequence>MSDDQFLYGFQQQPSPAFSKALLHRLTEPQPARPVVWRRLAWGFLAAVLLFSISLLAFPTVRTYAQTILYQIGHLILSDAPTHAEQFEESLQAAAPSPAPSQQAVEWQANPLLSLDEAQAQAGFPAAELTNLPPGLTLMVRRVNLPDDQNPYTAVITVYQSADQTLTLRQLMYAPGAETQTLPVGSAPVQEVQLRSSQGLWIENLRLSTYVEPDHQVALQYANLLRWSEGGFEFELSTNPGLPLETMLPMAEAIQRP</sequence>
<organism evidence="2">
    <name type="scientific">Levilinea saccharolytica</name>
    <dbReference type="NCBI Taxonomy" id="229921"/>
    <lineage>
        <taxon>Bacteria</taxon>
        <taxon>Bacillati</taxon>
        <taxon>Chloroflexota</taxon>
        <taxon>Anaerolineae</taxon>
        <taxon>Anaerolineales</taxon>
        <taxon>Anaerolineaceae</taxon>
        <taxon>Levilinea</taxon>
    </lineage>
</organism>
<keyword evidence="1" id="KW-0472">Membrane</keyword>
<evidence type="ECO:0008006" key="5">
    <source>
        <dbReference type="Google" id="ProtNLM"/>
    </source>
</evidence>
<protein>
    <recommendedName>
        <fullName evidence="5">DUF4367 domain-containing protein</fullName>
    </recommendedName>
</protein>
<dbReference type="EMBL" id="DF967975">
    <property type="protein sequence ID" value="GAP19721.1"/>
    <property type="molecule type" value="Genomic_DNA"/>
</dbReference>
<accession>A0A0M8JQE6</accession>
<name>A0A0M8JQE6_9CHLR</name>
<keyword evidence="1" id="KW-0812">Transmembrane</keyword>
<evidence type="ECO:0000256" key="1">
    <source>
        <dbReference type="SAM" id="Phobius"/>
    </source>
</evidence>
<keyword evidence="4" id="KW-1185">Reference proteome</keyword>
<dbReference type="RefSeq" id="WP_062419969.1">
    <property type="nucleotide sequence ID" value="NZ_BBXZ01000188.1"/>
</dbReference>
<reference evidence="2" key="1">
    <citation type="journal article" date="2015" name="Genome Announc.">
        <title>Draft Genome Sequences of Anaerolinea thermolimosa IMO-1, Bellilinea caldifistulae GOMI-1, Leptolinea tardivitalis YMTK-2, Levilinea saccharolytica KIBI-1, Longilinea arvoryzae KOME-1, Previously Described as Members of the Class Anaerolineae (Chloroflexi).</title>
        <authorList>
            <person name="Matsuura N."/>
            <person name="Tourlousse M.D."/>
            <person name="Ohashi A."/>
            <person name="Hugenholtz P."/>
            <person name="Sekiguchi Y."/>
        </authorList>
    </citation>
    <scope>NUCLEOTIDE SEQUENCE</scope>
    <source>
        <strain evidence="2">KIBI-1</strain>
    </source>
</reference>
<proteinExistence type="predicted"/>
<dbReference type="Proteomes" id="UP000050501">
    <property type="component" value="Unassembled WGS sequence"/>
</dbReference>